<reference evidence="4" key="1">
    <citation type="submission" date="2006-05" db="EMBL/GenBank/DDBJ databases">
        <title>Annotation of the draft genome assembly of Desulfuromonas acetoxidans DSM 684.</title>
        <authorList>
            <consortium name="US DOE Joint Genome Institute (JGI-ORNL)"/>
            <person name="Larimer F."/>
            <person name="Land M."/>
            <person name="Hauser L."/>
        </authorList>
    </citation>
    <scope>NUCLEOTIDE SEQUENCE [LARGE SCALE GENOMIC DNA]</scope>
    <source>
        <strain evidence="4">DSM 684</strain>
    </source>
</reference>
<dbReference type="Gene3D" id="3.30.450.20">
    <property type="entry name" value="PAS domain"/>
    <property type="match status" value="1"/>
</dbReference>
<proteinExistence type="predicted"/>
<dbReference type="PROSITE" id="PS50112">
    <property type="entry name" value="PAS"/>
    <property type="match status" value="1"/>
</dbReference>
<feature type="transmembrane region" description="Helical" evidence="1">
    <location>
        <begin position="330"/>
        <end position="350"/>
    </location>
</feature>
<dbReference type="EMBL" id="AAEW02000009">
    <property type="protein sequence ID" value="EAT15683.1"/>
    <property type="molecule type" value="Genomic_DNA"/>
</dbReference>
<dbReference type="CDD" id="cd00130">
    <property type="entry name" value="PAS"/>
    <property type="match status" value="1"/>
</dbReference>
<keyword evidence="1" id="KW-0472">Membrane</keyword>
<dbReference type="PANTHER" id="PTHR43155">
    <property type="entry name" value="CYCLIC DI-GMP PHOSPHODIESTERASE PA4108-RELATED"/>
    <property type="match status" value="1"/>
</dbReference>
<reference evidence="4" key="2">
    <citation type="submission" date="2006-05" db="EMBL/GenBank/DDBJ databases">
        <title>Sequencing of the draft genome and assembly of Desulfuromonas acetoxidans DSM 684.</title>
        <authorList>
            <consortium name="US DOE Joint Genome Institute (JGI-PGF)"/>
            <person name="Copeland A."/>
            <person name="Lucas S."/>
            <person name="Lapidus A."/>
            <person name="Barry K."/>
            <person name="Detter J.C."/>
            <person name="Glavina del Rio T."/>
            <person name="Hammon N."/>
            <person name="Israni S."/>
            <person name="Dalin E."/>
            <person name="Tice H."/>
            <person name="Bruce D."/>
            <person name="Pitluck S."/>
            <person name="Richardson P."/>
        </authorList>
    </citation>
    <scope>NUCLEOTIDE SEQUENCE [LARGE SCALE GENOMIC DNA]</scope>
    <source>
        <strain evidence="4">DSM 684</strain>
    </source>
</reference>
<feature type="transmembrane region" description="Helical" evidence="1">
    <location>
        <begin position="23"/>
        <end position="45"/>
    </location>
</feature>
<evidence type="ECO:0000313" key="4">
    <source>
        <dbReference type="EMBL" id="EAT15683.1"/>
    </source>
</evidence>
<dbReference type="InterPro" id="IPR003607">
    <property type="entry name" value="HD/PDEase_dom"/>
</dbReference>
<dbReference type="PROSITE" id="PS51832">
    <property type="entry name" value="HD_GYP"/>
    <property type="match status" value="1"/>
</dbReference>
<dbReference type="InterPro" id="IPR013656">
    <property type="entry name" value="PAS_4"/>
</dbReference>
<organism evidence="4 5">
    <name type="scientific">Desulfuromonas acetoxidans (strain DSM 684 / 11070)</name>
    <dbReference type="NCBI Taxonomy" id="281689"/>
    <lineage>
        <taxon>Bacteria</taxon>
        <taxon>Pseudomonadati</taxon>
        <taxon>Thermodesulfobacteriota</taxon>
        <taxon>Desulfuromonadia</taxon>
        <taxon>Desulfuromonadales</taxon>
        <taxon>Desulfuromonadaceae</taxon>
        <taxon>Desulfuromonas</taxon>
    </lineage>
</organism>
<keyword evidence="1" id="KW-0812">Transmembrane</keyword>
<gene>
    <name evidence="4" type="ORF">Dace_1545</name>
</gene>
<feature type="domain" description="HD-GYP" evidence="3">
    <location>
        <begin position="496"/>
        <end position="690"/>
    </location>
</feature>
<dbReference type="CDD" id="cd00077">
    <property type="entry name" value="HDc"/>
    <property type="match status" value="1"/>
</dbReference>
<feature type="domain" description="PAS" evidence="2">
    <location>
        <begin position="374"/>
        <end position="419"/>
    </location>
</feature>
<dbReference type="InterPro" id="IPR037522">
    <property type="entry name" value="HD_GYP_dom"/>
</dbReference>
<dbReference type="Proteomes" id="UP000005695">
    <property type="component" value="Unassembled WGS sequence"/>
</dbReference>
<dbReference type="OrthoDB" id="9176789at2"/>
<keyword evidence="1" id="KW-1133">Transmembrane helix</keyword>
<dbReference type="SUPFAM" id="SSF55785">
    <property type="entry name" value="PYP-like sensor domain (PAS domain)"/>
    <property type="match status" value="1"/>
</dbReference>
<dbReference type="InterPro" id="IPR035965">
    <property type="entry name" value="PAS-like_dom_sf"/>
</dbReference>
<name>Q1JZ84_DESA6</name>
<accession>Q1JZ84</accession>
<evidence type="ECO:0000256" key="1">
    <source>
        <dbReference type="SAM" id="Phobius"/>
    </source>
</evidence>
<evidence type="ECO:0000259" key="3">
    <source>
        <dbReference type="PROSITE" id="PS51832"/>
    </source>
</evidence>
<dbReference type="SMART" id="SM00091">
    <property type="entry name" value="PAS"/>
    <property type="match status" value="1"/>
</dbReference>
<dbReference type="Pfam" id="PF13487">
    <property type="entry name" value="HD_5"/>
    <property type="match status" value="1"/>
</dbReference>
<dbReference type="SUPFAM" id="SSF109604">
    <property type="entry name" value="HD-domain/PDEase-like"/>
    <property type="match status" value="1"/>
</dbReference>
<comment type="caution">
    <text evidence="4">The sequence shown here is derived from an EMBL/GenBank/DDBJ whole genome shotgun (WGS) entry which is preliminary data.</text>
</comment>
<dbReference type="InterPro" id="IPR000014">
    <property type="entry name" value="PAS"/>
</dbReference>
<dbReference type="Gene3D" id="1.10.3210.10">
    <property type="entry name" value="Hypothetical protein af1432"/>
    <property type="match status" value="1"/>
</dbReference>
<dbReference type="NCBIfam" id="TIGR00229">
    <property type="entry name" value="sensory_box"/>
    <property type="match status" value="1"/>
</dbReference>
<dbReference type="AlphaFoldDB" id="Q1JZ84"/>
<sequence length="693" mass="77225">MVTTPFLSPPPQTRLLMSRRRTLLLAIVVITAIAIGTIIGSSWSIRDKERQTERSLEQRLSLLATSHAQVIDTWLEGLIRQGDRIVNSDLFRLYATEVDLIEEDISALITPEWTPTTDDEAAALRAQLPELQNIFIEFSHYAGFLSGRLVHPNGQAYLSTDSGISHLSEQQKALSQQVLNSATAQFSALQATSAGLIIDMALPLFSLDSDEKQSTVVAVLILTKVVTEKINQLLSASPLIEQGERVHLLQSTNKGLAVVTPWMPEQIAPLNGLSPQIIDNTLPFAVRPGLQSGNKVYSLAIPLQRLPWWIVEEVEYTAARASLSRHARTAWSISALLMGVFSLGFGILWFQQIGLKNRETARHFKSLAEQIDKQRQLLNNINDNIDDFICLKDIRGLYQYANPAMVKALGRELTEILDRDDCAVFGFDTAKRLEKLDQQVVAEAKPISVQETLYLQSQPAHVLISKAPLFEKSDQLGGIITVMSDITELVESQKRHERAIRRTVEALVSAIELNDTYLAGHSQRLRQLSKEVMKQLGGNKQQVATVEMAANLSQIGKMFIDKNLIAAQRPLSDEERHEVEQHVEHSARILRPIPFELPVPETIYQINEHLDGSGYPKGLQGDEILFTARVLSVINSFCAMVEPRAHRTGKSIAEALNELENLPQHYEASVVTALRDVIESPAGDKILQRQEDA</sequence>
<keyword evidence="5" id="KW-1185">Reference proteome</keyword>
<dbReference type="Pfam" id="PF08448">
    <property type="entry name" value="PAS_4"/>
    <property type="match status" value="1"/>
</dbReference>
<dbReference type="PANTHER" id="PTHR43155:SF2">
    <property type="entry name" value="CYCLIC DI-GMP PHOSPHODIESTERASE PA4108"/>
    <property type="match status" value="1"/>
</dbReference>
<evidence type="ECO:0000259" key="2">
    <source>
        <dbReference type="PROSITE" id="PS50112"/>
    </source>
</evidence>
<dbReference type="RefSeq" id="WP_006000674.1">
    <property type="nucleotide sequence ID" value="NZ_AAEW02000009.1"/>
</dbReference>
<protein>
    <submittedName>
        <fullName evidence="4">PAS/PAC sensor protein</fullName>
    </submittedName>
</protein>
<evidence type="ECO:0000313" key="5">
    <source>
        <dbReference type="Proteomes" id="UP000005695"/>
    </source>
</evidence>